<evidence type="ECO:0000313" key="2">
    <source>
        <dbReference type="EMBL" id="ABF10414.1"/>
    </source>
</evidence>
<feature type="region of interest" description="Disordered" evidence="1">
    <location>
        <begin position="127"/>
        <end position="233"/>
    </location>
</feature>
<dbReference type="Gene3D" id="2.40.170.10">
    <property type="entry name" value="Porin, LamB type"/>
    <property type="match status" value="1"/>
</dbReference>
<dbReference type="Proteomes" id="UP000002429">
    <property type="component" value="Chromosome"/>
</dbReference>
<protein>
    <recommendedName>
        <fullName evidence="4">Maltoporin</fullName>
    </recommendedName>
</protein>
<dbReference type="SUPFAM" id="SSF56935">
    <property type="entry name" value="Porins"/>
    <property type="match status" value="1"/>
</dbReference>
<dbReference type="HOGENOM" id="CLU_451805_0_0_4"/>
<dbReference type="GO" id="GO:0034219">
    <property type="term" value="P:carbohydrate transmembrane transport"/>
    <property type="evidence" value="ECO:0007669"/>
    <property type="project" value="InterPro"/>
</dbReference>
<evidence type="ECO:0000256" key="1">
    <source>
        <dbReference type="SAM" id="MobiDB-lite"/>
    </source>
</evidence>
<name>Q1LHG2_CUPMC</name>
<accession>Q1LHG2</accession>
<dbReference type="Pfam" id="PF02264">
    <property type="entry name" value="LamB"/>
    <property type="match status" value="1"/>
</dbReference>
<keyword evidence="3" id="KW-1185">Reference proteome</keyword>
<dbReference type="GO" id="GO:0016020">
    <property type="term" value="C:membrane"/>
    <property type="evidence" value="ECO:0007669"/>
    <property type="project" value="InterPro"/>
</dbReference>
<dbReference type="InterPro" id="IPR036998">
    <property type="entry name" value="Porin_LamB_sf"/>
</dbReference>
<dbReference type="AlphaFoldDB" id="Q1LHG2"/>
<dbReference type="EMBL" id="CP000352">
    <property type="protein sequence ID" value="ABF10414.1"/>
    <property type="molecule type" value="Genomic_DNA"/>
</dbReference>
<proteinExistence type="predicted"/>
<dbReference type="InterPro" id="IPR003192">
    <property type="entry name" value="Porin_LamB"/>
</dbReference>
<feature type="compositionally biased region" description="Low complexity" evidence="1">
    <location>
        <begin position="127"/>
        <end position="140"/>
    </location>
</feature>
<dbReference type="KEGG" id="rme:Rmet_3542"/>
<organism evidence="2 3">
    <name type="scientific">Cupriavidus metallidurans (strain ATCC 43123 / DSM 2839 / NBRC 102507 / CH34)</name>
    <name type="common">Ralstonia metallidurans</name>
    <dbReference type="NCBI Taxonomy" id="266264"/>
    <lineage>
        <taxon>Bacteria</taxon>
        <taxon>Pseudomonadati</taxon>
        <taxon>Pseudomonadota</taxon>
        <taxon>Betaproteobacteria</taxon>
        <taxon>Burkholderiales</taxon>
        <taxon>Burkholderiaceae</taxon>
        <taxon>Cupriavidus</taxon>
    </lineage>
</organism>
<dbReference type="GO" id="GO:0015288">
    <property type="term" value="F:porin activity"/>
    <property type="evidence" value="ECO:0007669"/>
    <property type="project" value="InterPro"/>
</dbReference>
<sequence length="615" mass="63869">MWEVEHFGGFCNPPCSPTVHLIKPEPLFRCSCQAGFAVVMLLSALRPHRLLARRRLTFAVLAAWGLGACAHTGSSVAPPPFIAESTVSPKASVMASLEPAAAVPEPVAAPAVSADPLGDLILSSAPTDAAAKPAEAASPPEASPPVNATTSPEAATPPDSSKPVEATNAVDPDFVGPPDSLAPPPPPPPPLVLFPRRLGEFPAQAAAPQGEGTGDPASAPTPSDVPPVLRSQLPADNLAGDSVWQLGYSGRAAVEDRSGLQHACAGGGTPSAGFGRGLACTSSGEVKIRESLMDMGGGTQVQLVAQAKGTDTTSVNGNAAAVDPYALVQNFYTSVSGLSGTPMLQEASVWAGRRDSNPFLMSSGLLPPSSPSMRFGVDNAKVGDFGLSYQYTARNELNGAKLPSYHTVRSAPIGTNDKGSVQVGFTRVEAMQEIENSGGAWWASAMHEQKGVLYGTNRLGLQYGQGSRVAMTGYSGMGNDLSRVRVSDSVEWKSRTGLAGSVESSLQLDHSGIGTLQWAATRVRPAFVANDQFRLTFEVAHDQISSGFGVGGQRTAFTVAPTLTLGKSAGNANLRAFYTYSRANDVDGITFASPADAWASQTSGSIFGVQLNRRW</sequence>
<feature type="compositionally biased region" description="Pro residues" evidence="1">
    <location>
        <begin position="180"/>
        <end position="192"/>
    </location>
</feature>
<evidence type="ECO:0008006" key="4">
    <source>
        <dbReference type="Google" id="ProtNLM"/>
    </source>
</evidence>
<dbReference type="STRING" id="266264.Rmet_3542"/>
<gene>
    <name evidence="2" type="ordered locus">Rmet_3542</name>
</gene>
<dbReference type="eggNOG" id="COG4580">
    <property type="taxonomic scope" value="Bacteria"/>
</dbReference>
<reference evidence="3" key="1">
    <citation type="journal article" date="2010" name="PLoS ONE">
        <title>The complete genome sequence of Cupriavidus metallidurans strain CH34, a master survivalist in harsh and anthropogenic environments.</title>
        <authorList>
            <person name="Janssen P.J."/>
            <person name="Van Houdt R."/>
            <person name="Moors H."/>
            <person name="Monsieurs P."/>
            <person name="Morin N."/>
            <person name="Michaux A."/>
            <person name="Benotmane M.A."/>
            <person name="Leys N."/>
            <person name="Vallaeys T."/>
            <person name="Lapidus A."/>
            <person name="Monchy S."/>
            <person name="Medigue C."/>
            <person name="Taghavi S."/>
            <person name="McCorkle S."/>
            <person name="Dunn J."/>
            <person name="van der Lelie D."/>
            <person name="Mergeay M."/>
        </authorList>
    </citation>
    <scope>NUCLEOTIDE SEQUENCE [LARGE SCALE GENOMIC DNA]</scope>
    <source>
        <strain evidence="3">ATCC 43123 / DSM 2839 / NBRC 102507 / CH34</strain>
    </source>
</reference>
<evidence type="ECO:0000313" key="3">
    <source>
        <dbReference type="Proteomes" id="UP000002429"/>
    </source>
</evidence>